<evidence type="ECO:0000313" key="1">
    <source>
        <dbReference type="Proteomes" id="UP000887579"/>
    </source>
</evidence>
<proteinExistence type="predicted"/>
<reference evidence="2" key="1">
    <citation type="submission" date="2022-11" db="UniProtKB">
        <authorList>
            <consortium name="WormBaseParasite"/>
        </authorList>
    </citation>
    <scope>IDENTIFICATION</scope>
</reference>
<name>A0AC34G758_9BILA</name>
<dbReference type="WBParaSite" id="ES5_v2.g25503.t1">
    <property type="protein sequence ID" value="ES5_v2.g25503.t1"/>
    <property type="gene ID" value="ES5_v2.g25503"/>
</dbReference>
<organism evidence="1 2">
    <name type="scientific">Panagrolaimus sp. ES5</name>
    <dbReference type="NCBI Taxonomy" id="591445"/>
    <lineage>
        <taxon>Eukaryota</taxon>
        <taxon>Metazoa</taxon>
        <taxon>Ecdysozoa</taxon>
        <taxon>Nematoda</taxon>
        <taxon>Chromadorea</taxon>
        <taxon>Rhabditida</taxon>
        <taxon>Tylenchina</taxon>
        <taxon>Panagrolaimomorpha</taxon>
        <taxon>Panagrolaimoidea</taxon>
        <taxon>Panagrolaimidae</taxon>
        <taxon>Panagrolaimus</taxon>
    </lineage>
</organism>
<protein>
    <submittedName>
        <fullName evidence="2">Uncharacterized protein</fullName>
    </submittedName>
</protein>
<sequence>MSINGITVTAQKQQQTFRPPFNATLPPSTTNIIECSNEQPNGTWSSWTISEACTAECGSCGRLTRTRKCLSFNGKTGSGCPCRGEYKQLQACNIGVCQFPQASCCPPYNLIFIEGHFACGPHNETIIKKYLQQISNG</sequence>
<dbReference type="Proteomes" id="UP000887579">
    <property type="component" value="Unplaced"/>
</dbReference>
<accession>A0AC34G758</accession>
<evidence type="ECO:0000313" key="2">
    <source>
        <dbReference type="WBParaSite" id="ES5_v2.g25503.t1"/>
    </source>
</evidence>